<gene>
    <name evidence="1" type="ORF">KME32_19675</name>
</gene>
<evidence type="ECO:0000313" key="1">
    <source>
        <dbReference type="EMBL" id="MBW4563325.1"/>
    </source>
</evidence>
<reference evidence="1" key="2">
    <citation type="journal article" date="2022" name="Microbiol. Resour. Announc.">
        <title>Metagenome Sequencing to Explore Phylogenomics of Terrestrial Cyanobacteria.</title>
        <authorList>
            <person name="Ward R.D."/>
            <person name="Stajich J.E."/>
            <person name="Johansen J.R."/>
            <person name="Huntemann M."/>
            <person name="Clum A."/>
            <person name="Foster B."/>
            <person name="Foster B."/>
            <person name="Roux S."/>
            <person name="Palaniappan K."/>
            <person name="Varghese N."/>
            <person name="Mukherjee S."/>
            <person name="Reddy T.B.K."/>
            <person name="Daum C."/>
            <person name="Copeland A."/>
            <person name="Chen I.A."/>
            <person name="Ivanova N.N."/>
            <person name="Kyrpides N.C."/>
            <person name="Shapiro N."/>
            <person name="Eloe-Fadrosh E.A."/>
            <person name="Pietrasiak N."/>
        </authorList>
    </citation>
    <scope>NUCLEOTIDE SEQUENCE</scope>
    <source>
        <strain evidence="1">JT2-VF2</strain>
    </source>
</reference>
<dbReference type="Proteomes" id="UP000715781">
    <property type="component" value="Unassembled WGS sequence"/>
</dbReference>
<accession>A0A951Q2V4</accession>
<name>A0A951Q2V4_9NOST</name>
<protein>
    <submittedName>
        <fullName evidence="1">Winged helix-turn-helix transcriptional regulator</fullName>
    </submittedName>
</protein>
<dbReference type="Pfam" id="PF13412">
    <property type="entry name" value="HTH_24"/>
    <property type="match status" value="1"/>
</dbReference>
<proteinExistence type="predicted"/>
<sequence>MARSLRVAPEYIKKVKSALLRNGYPSQQSLADAVGISLSTVKNCTVMMILLKLLCLWKIGNLIINNLI</sequence>
<dbReference type="EMBL" id="JAHHHN010000012">
    <property type="protein sequence ID" value="MBW4563325.1"/>
    <property type="molecule type" value="Genomic_DNA"/>
</dbReference>
<evidence type="ECO:0000313" key="2">
    <source>
        <dbReference type="Proteomes" id="UP000715781"/>
    </source>
</evidence>
<organism evidence="1 2">
    <name type="scientific">Mojavia pulchra JT2-VF2</name>
    <dbReference type="NCBI Taxonomy" id="287848"/>
    <lineage>
        <taxon>Bacteria</taxon>
        <taxon>Bacillati</taxon>
        <taxon>Cyanobacteriota</taxon>
        <taxon>Cyanophyceae</taxon>
        <taxon>Nostocales</taxon>
        <taxon>Nostocaceae</taxon>
    </lineage>
</organism>
<dbReference type="AlphaFoldDB" id="A0A951Q2V4"/>
<comment type="caution">
    <text evidence="1">The sequence shown here is derived from an EMBL/GenBank/DDBJ whole genome shotgun (WGS) entry which is preliminary data.</text>
</comment>
<reference evidence="1" key="1">
    <citation type="submission" date="2021-05" db="EMBL/GenBank/DDBJ databases">
        <authorList>
            <person name="Pietrasiak N."/>
            <person name="Ward R."/>
            <person name="Stajich J.E."/>
            <person name="Kurbessoian T."/>
        </authorList>
    </citation>
    <scope>NUCLEOTIDE SEQUENCE</scope>
    <source>
        <strain evidence="1">JT2-VF2</strain>
    </source>
</reference>